<dbReference type="Proteomes" id="UP001596254">
    <property type="component" value="Unassembled WGS sequence"/>
</dbReference>
<name>A0ABW1SUV0_9LACO</name>
<comment type="caution">
    <text evidence="1">The sequence shown here is derived from an EMBL/GenBank/DDBJ whole genome shotgun (WGS) entry which is preliminary data.</text>
</comment>
<sequence>MYQLEGLLKSQCDPKLSGVMSMTIKHASKAFNEFISGNPVLKENDFRNSYGYLRHSFVDYSMKWAVREGLIDGDILSGTSSKYSNGHTYLSLKVKGAVISPVKTRGPKAIPRKALYRQKLGLMNQQISLFDDPNDPLNSQVDINAPTFLLLTYGGRDYGLDYIELGLPDVDTGKWIGQVSILHAPMVISSAEQTKAADKLDLSLTSMSKKLLEDGKNGEYSV</sequence>
<proteinExistence type="predicted"/>
<gene>
    <name evidence="1" type="ORF">ACFP1G_12705</name>
</gene>
<organism evidence="1 2">
    <name type="scientific">Levilactobacillus tongjiangensis</name>
    <dbReference type="NCBI Taxonomy" id="2486023"/>
    <lineage>
        <taxon>Bacteria</taxon>
        <taxon>Bacillati</taxon>
        <taxon>Bacillota</taxon>
        <taxon>Bacilli</taxon>
        <taxon>Lactobacillales</taxon>
        <taxon>Lactobacillaceae</taxon>
        <taxon>Levilactobacillus</taxon>
    </lineage>
</organism>
<accession>A0ABW1SUV0</accession>
<protein>
    <submittedName>
        <fullName evidence="1">Uncharacterized protein</fullName>
    </submittedName>
</protein>
<reference evidence="2" key="1">
    <citation type="journal article" date="2019" name="Int. J. Syst. Evol. Microbiol.">
        <title>The Global Catalogue of Microorganisms (GCM) 10K type strain sequencing project: providing services to taxonomists for standard genome sequencing and annotation.</title>
        <authorList>
            <consortium name="The Broad Institute Genomics Platform"/>
            <consortium name="The Broad Institute Genome Sequencing Center for Infectious Disease"/>
            <person name="Wu L."/>
            <person name="Ma J."/>
        </authorList>
    </citation>
    <scope>NUCLEOTIDE SEQUENCE [LARGE SCALE GENOMIC DNA]</scope>
    <source>
        <strain evidence="2">CCM 8905</strain>
    </source>
</reference>
<keyword evidence="2" id="KW-1185">Reference proteome</keyword>
<dbReference type="RefSeq" id="WP_125692937.1">
    <property type="nucleotide sequence ID" value="NZ_JBHSSK010000044.1"/>
</dbReference>
<evidence type="ECO:0000313" key="1">
    <source>
        <dbReference type="EMBL" id="MFC6208314.1"/>
    </source>
</evidence>
<dbReference type="EMBL" id="JBHSSK010000044">
    <property type="protein sequence ID" value="MFC6208314.1"/>
    <property type="molecule type" value="Genomic_DNA"/>
</dbReference>
<evidence type="ECO:0000313" key="2">
    <source>
        <dbReference type="Proteomes" id="UP001596254"/>
    </source>
</evidence>